<comment type="caution">
    <text evidence="1">The sequence shown here is derived from an EMBL/GenBank/DDBJ whole genome shotgun (WGS) entry which is preliminary data.</text>
</comment>
<protein>
    <submittedName>
        <fullName evidence="1">Bacteriophage Gp15 family protein</fullName>
    </submittedName>
</protein>
<reference evidence="1" key="1">
    <citation type="journal article" date="2021" name="PeerJ">
        <title>Extensive microbial diversity within the chicken gut microbiome revealed by metagenomics and culture.</title>
        <authorList>
            <person name="Gilroy R."/>
            <person name="Ravi A."/>
            <person name="Getino M."/>
            <person name="Pursley I."/>
            <person name="Horton D.L."/>
            <person name="Alikhan N.F."/>
            <person name="Baker D."/>
            <person name="Gharbi K."/>
            <person name="Hall N."/>
            <person name="Watson M."/>
            <person name="Adriaenssens E.M."/>
            <person name="Foster-Nyarko E."/>
            <person name="Jarju S."/>
            <person name="Secka A."/>
            <person name="Antonio M."/>
            <person name="Oren A."/>
            <person name="Chaudhuri R.R."/>
            <person name="La Ragione R."/>
            <person name="Hildebrand F."/>
            <person name="Pallen M.J."/>
        </authorList>
    </citation>
    <scope>NUCLEOTIDE SEQUENCE</scope>
    <source>
        <strain evidence="1">CHK183-5548</strain>
    </source>
</reference>
<dbReference type="InterPro" id="IPR009660">
    <property type="entry name" value="Phage_A500_Gp15"/>
</dbReference>
<organism evidence="1 2">
    <name type="scientific">Candidatus Lachnoclostridium pullistercoris</name>
    <dbReference type="NCBI Taxonomy" id="2838632"/>
    <lineage>
        <taxon>Bacteria</taxon>
        <taxon>Bacillati</taxon>
        <taxon>Bacillota</taxon>
        <taxon>Clostridia</taxon>
        <taxon>Lachnospirales</taxon>
        <taxon>Lachnospiraceae</taxon>
    </lineage>
</organism>
<proteinExistence type="predicted"/>
<dbReference type="AlphaFoldDB" id="A0A9D2PEI3"/>
<evidence type="ECO:0000313" key="2">
    <source>
        <dbReference type="Proteomes" id="UP000823883"/>
    </source>
</evidence>
<sequence length="208" mass="23587">MAKVVDITDKLTFEENPALEIKGKVIEVNADAPTMLKVMGLMGKDDPGVQEIMDAYQLMFPEKSRKELDKLKLSFRDLIVVVQEAVQLIAGDGDGRGGDDPYYDLFGDWDLIVASFLTQYGIRIRTKEFETVSWDEFKSLLAGLAPETPLGRIVAIRSEDDKNVIKHFTKDQKRIHDEWREEQAAAVTPETFEKQMAELERMMAQLCG</sequence>
<dbReference type="Proteomes" id="UP000823883">
    <property type="component" value="Unassembled WGS sequence"/>
</dbReference>
<accession>A0A9D2PEI3</accession>
<dbReference type="Pfam" id="PF06854">
    <property type="entry name" value="Phage_Gp15"/>
    <property type="match status" value="1"/>
</dbReference>
<name>A0A9D2PEI3_9FIRM</name>
<gene>
    <name evidence="1" type="ORF">IAA04_08205</name>
</gene>
<reference evidence="1" key="2">
    <citation type="submission" date="2021-04" db="EMBL/GenBank/DDBJ databases">
        <authorList>
            <person name="Gilroy R."/>
        </authorList>
    </citation>
    <scope>NUCLEOTIDE SEQUENCE</scope>
    <source>
        <strain evidence="1">CHK183-5548</strain>
    </source>
</reference>
<evidence type="ECO:0000313" key="1">
    <source>
        <dbReference type="EMBL" id="HJC48020.1"/>
    </source>
</evidence>
<dbReference type="EMBL" id="DWWL01000051">
    <property type="protein sequence ID" value="HJC48020.1"/>
    <property type="molecule type" value="Genomic_DNA"/>
</dbReference>